<comment type="similarity">
    <text evidence="1 3">Belongs to the short-chain dehydrogenases/reductases (SDR) family.</text>
</comment>
<sequence>MDPSQYLSSTVPLHHEPYGPIRSEILRGANSGKVAVVTGAARGIGRAIAVSLANTGVKLALIDLNIEALESTKAAAQKAHGEDLQIEVFNCDITDPLTVPSTFKLIETTLGPVDILVNNAGITRFKLLAGEEVFEDFWRTVEVNFKGTMLCIHSVLPGFVKRKSGCIISMASRAATVDGPKSLGYNASKAAIVRATSSLQEDFESMGLGEQLHTYCLHPGGVWGDIITSNTTPQEQEQLRPIFKDVPELAANTVAYLSAGRGKELRGMYFDCRQDVERVSAFGRETLQRAGLYNLTMRFLPGYENEP</sequence>
<gene>
    <name evidence="4" type="ORF">BJY01DRAFT_255208</name>
</gene>
<dbReference type="InterPro" id="IPR036291">
    <property type="entry name" value="NAD(P)-bd_dom_sf"/>
</dbReference>
<dbReference type="Proteomes" id="UP001610446">
    <property type="component" value="Unassembled WGS sequence"/>
</dbReference>
<dbReference type="PRINTS" id="PR00081">
    <property type="entry name" value="GDHRDH"/>
</dbReference>
<dbReference type="PANTHER" id="PTHR24322:SF736">
    <property type="entry name" value="RETINOL DEHYDROGENASE 10"/>
    <property type="match status" value="1"/>
</dbReference>
<evidence type="ECO:0000256" key="1">
    <source>
        <dbReference type="ARBA" id="ARBA00006484"/>
    </source>
</evidence>
<evidence type="ECO:0000256" key="2">
    <source>
        <dbReference type="ARBA" id="ARBA00023002"/>
    </source>
</evidence>
<accession>A0ABR4IM60</accession>
<dbReference type="CDD" id="cd05233">
    <property type="entry name" value="SDR_c"/>
    <property type="match status" value="1"/>
</dbReference>
<evidence type="ECO:0000313" key="5">
    <source>
        <dbReference type="Proteomes" id="UP001610446"/>
    </source>
</evidence>
<protein>
    <recommendedName>
        <fullName evidence="6">NAD(P)-binding protein</fullName>
    </recommendedName>
</protein>
<evidence type="ECO:0000256" key="3">
    <source>
        <dbReference type="RuleBase" id="RU000363"/>
    </source>
</evidence>
<evidence type="ECO:0008006" key="6">
    <source>
        <dbReference type="Google" id="ProtNLM"/>
    </source>
</evidence>
<dbReference type="InterPro" id="IPR002347">
    <property type="entry name" value="SDR_fam"/>
</dbReference>
<comment type="caution">
    <text evidence="4">The sequence shown here is derived from an EMBL/GenBank/DDBJ whole genome shotgun (WGS) entry which is preliminary data.</text>
</comment>
<name>A0ABR4IM60_9EURO</name>
<keyword evidence="5" id="KW-1185">Reference proteome</keyword>
<keyword evidence="2" id="KW-0560">Oxidoreductase</keyword>
<organism evidence="4 5">
    <name type="scientific">Aspergillus pseudoustus</name>
    <dbReference type="NCBI Taxonomy" id="1810923"/>
    <lineage>
        <taxon>Eukaryota</taxon>
        <taxon>Fungi</taxon>
        <taxon>Dikarya</taxon>
        <taxon>Ascomycota</taxon>
        <taxon>Pezizomycotina</taxon>
        <taxon>Eurotiomycetes</taxon>
        <taxon>Eurotiomycetidae</taxon>
        <taxon>Eurotiales</taxon>
        <taxon>Aspergillaceae</taxon>
        <taxon>Aspergillus</taxon>
        <taxon>Aspergillus subgen. Nidulantes</taxon>
    </lineage>
</organism>
<dbReference type="Gene3D" id="3.40.50.720">
    <property type="entry name" value="NAD(P)-binding Rossmann-like Domain"/>
    <property type="match status" value="1"/>
</dbReference>
<reference evidence="4 5" key="1">
    <citation type="submission" date="2024-07" db="EMBL/GenBank/DDBJ databases">
        <title>Section-level genome sequencing and comparative genomics of Aspergillus sections Usti and Cavernicolus.</title>
        <authorList>
            <consortium name="Lawrence Berkeley National Laboratory"/>
            <person name="Nybo J.L."/>
            <person name="Vesth T.C."/>
            <person name="Theobald S."/>
            <person name="Frisvad J.C."/>
            <person name="Larsen T.O."/>
            <person name="Kjaerboelling I."/>
            <person name="Rothschild-Mancinelli K."/>
            <person name="Lyhne E.K."/>
            <person name="Kogle M.E."/>
            <person name="Barry K."/>
            <person name="Clum A."/>
            <person name="Na H."/>
            <person name="Ledsgaard L."/>
            <person name="Lin J."/>
            <person name="Lipzen A."/>
            <person name="Kuo A."/>
            <person name="Riley R."/>
            <person name="Mondo S."/>
            <person name="Labutti K."/>
            <person name="Haridas S."/>
            <person name="Pangalinan J."/>
            <person name="Salamov A.A."/>
            <person name="Simmons B.A."/>
            <person name="Magnuson J.K."/>
            <person name="Chen J."/>
            <person name="Drula E."/>
            <person name="Henrissat B."/>
            <person name="Wiebenga A."/>
            <person name="Lubbers R.J."/>
            <person name="Gomes A.C."/>
            <person name="Makela M.R."/>
            <person name="Stajich J."/>
            <person name="Grigoriev I.V."/>
            <person name="Mortensen U.H."/>
            <person name="De Vries R.P."/>
            <person name="Baker S.E."/>
            <person name="Andersen M.R."/>
        </authorList>
    </citation>
    <scope>NUCLEOTIDE SEQUENCE [LARGE SCALE GENOMIC DNA]</scope>
    <source>
        <strain evidence="4 5">CBS 123904</strain>
    </source>
</reference>
<dbReference type="SUPFAM" id="SSF51735">
    <property type="entry name" value="NAD(P)-binding Rossmann-fold domains"/>
    <property type="match status" value="1"/>
</dbReference>
<proteinExistence type="inferred from homology"/>
<evidence type="ECO:0000313" key="4">
    <source>
        <dbReference type="EMBL" id="KAL2828861.1"/>
    </source>
</evidence>
<dbReference type="PRINTS" id="PR00080">
    <property type="entry name" value="SDRFAMILY"/>
</dbReference>
<dbReference type="PANTHER" id="PTHR24322">
    <property type="entry name" value="PKSB"/>
    <property type="match status" value="1"/>
</dbReference>
<dbReference type="Pfam" id="PF00106">
    <property type="entry name" value="adh_short"/>
    <property type="match status" value="1"/>
</dbReference>
<dbReference type="EMBL" id="JBFXLU010000349">
    <property type="protein sequence ID" value="KAL2828861.1"/>
    <property type="molecule type" value="Genomic_DNA"/>
</dbReference>